<organism evidence="2 3">
    <name type="scientific">Nosema bombycis (strain CQ1 / CVCC 102059)</name>
    <name type="common">Microsporidian parasite</name>
    <name type="synonym">Pebrine of silkworm</name>
    <dbReference type="NCBI Taxonomy" id="578461"/>
    <lineage>
        <taxon>Eukaryota</taxon>
        <taxon>Fungi</taxon>
        <taxon>Fungi incertae sedis</taxon>
        <taxon>Microsporidia</taxon>
        <taxon>Nosematidae</taxon>
        <taxon>Nosema</taxon>
    </lineage>
</organism>
<sequence length="66" mass="7936">MNLQYNILLSFYLLTFSQATEANIENDLTKEKSNDGKYEELRQKINFYKSKFINFLENQKDQAFMI</sequence>
<accession>R0KNZ4</accession>
<evidence type="ECO:0000313" key="3">
    <source>
        <dbReference type="Proteomes" id="UP000016927"/>
    </source>
</evidence>
<dbReference type="HOGENOM" id="CLU_2831806_0_0_1"/>
<protein>
    <submittedName>
        <fullName evidence="2">Uncharacterized protein</fullName>
    </submittedName>
</protein>
<feature type="chain" id="PRO_5004354307" evidence="1">
    <location>
        <begin position="23"/>
        <end position="66"/>
    </location>
</feature>
<feature type="signal peptide" evidence="1">
    <location>
        <begin position="1"/>
        <end position="22"/>
    </location>
</feature>
<keyword evidence="3" id="KW-1185">Reference proteome</keyword>
<keyword evidence="1" id="KW-0732">Signal</keyword>
<dbReference type="Proteomes" id="UP000016927">
    <property type="component" value="Unassembled WGS sequence"/>
</dbReference>
<dbReference type="AlphaFoldDB" id="R0KNZ4"/>
<reference evidence="2 3" key="1">
    <citation type="journal article" date="2013" name="BMC Genomics">
        <title>Comparative genomics of parasitic silkworm microsporidia reveal an association between genome expansion and host adaptation.</title>
        <authorList>
            <person name="Pan G."/>
            <person name="Xu J."/>
            <person name="Li T."/>
            <person name="Xia Q."/>
            <person name="Liu S.L."/>
            <person name="Zhang G."/>
            <person name="Li S."/>
            <person name="Li C."/>
            <person name="Liu H."/>
            <person name="Yang L."/>
            <person name="Liu T."/>
            <person name="Zhang X."/>
            <person name="Wu Z."/>
            <person name="Fan W."/>
            <person name="Dang X."/>
            <person name="Xiang H."/>
            <person name="Tao M."/>
            <person name="Li Y."/>
            <person name="Hu J."/>
            <person name="Li Z."/>
            <person name="Lin L."/>
            <person name="Luo J."/>
            <person name="Geng L."/>
            <person name="Wang L."/>
            <person name="Long M."/>
            <person name="Wan Y."/>
            <person name="He N."/>
            <person name="Zhang Z."/>
            <person name="Lu C."/>
            <person name="Keeling P.J."/>
            <person name="Wang J."/>
            <person name="Xiang Z."/>
            <person name="Zhou Z."/>
        </authorList>
    </citation>
    <scope>NUCLEOTIDE SEQUENCE [LARGE SCALE GENOMIC DNA]</scope>
    <source>
        <strain evidence="3">CQ1 / CVCC 102059</strain>
    </source>
</reference>
<name>R0KNZ4_NOSB1</name>
<proteinExistence type="predicted"/>
<evidence type="ECO:0000256" key="1">
    <source>
        <dbReference type="SAM" id="SignalP"/>
    </source>
</evidence>
<dbReference type="EMBL" id="KB909600">
    <property type="protein sequence ID" value="EOB11882.1"/>
    <property type="molecule type" value="Genomic_DNA"/>
</dbReference>
<dbReference type="VEuPathDB" id="MicrosporidiaDB:NBO_693g0002"/>
<evidence type="ECO:0000313" key="2">
    <source>
        <dbReference type="EMBL" id="EOB11882.1"/>
    </source>
</evidence>
<gene>
    <name evidence="2" type="ORF">NBO_693g0002</name>
</gene>